<dbReference type="Pfam" id="PF00587">
    <property type="entry name" value="tRNA-synt_2b"/>
    <property type="match status" value="1"/>
</dbReference>
<keyword evidence="4" id="KW-0547">Nucleotide-binding</keyword>
<dbReference type="InterPro" id="IPR004154">
    <property type="entry name" value="Anticodon-bd"/>
</dbReference>
<evidence type="ECO:0000259" key="10">
    <source>
        <dbReference type="PROSITE" id="PS50862"/>
    </source>
</evidence>
<organism evidence="11 12">
    <name type="scientific">Candidatus Kaiserbacteria bacterium RIFCSPLOWO2_01_FULL_55_19</name>
    <dbReference type="NCBI Taxonomy" id="1798516"/>
    <lineage>
        <taxon>Bacteria</taxon>
        <taxon>Candidatus Kaiseribacteriota</taxon>
    </lineage>
</organism>
<comment type="caution">
    <text evidence="11">The sequence shown here is derived from an EMBL/GenBank/DDBJ whole genome shotgun (WGS) entry which is preliminary data.</text>
</comment>
<dbReference type="Pfam" id="PF03129">
    <property type="entry name" value="HGTP_anticodon"/>
    <property type="match status" value="1"/>
</dbReference>
<dbReference type="PROSITE" id="PS50862">
    <property type="entry name" value="AA_TRNA_LIGASE_II"/>
    <property type="match status" value="1"/>
</dbReference>
<proteinExistence type="predicted"/>
<dbReference type="Proteomes" id="UP000176714">
    <property type="component" value="Unassembled WGS sequence"/>
</dbReference>
<evidence type="ECO:0000256" key="8">
    <source>
        <dbReference type="ARBA" id="ARBA00029731"/>
    </source>
</evidence>
<dbReference type="Gene3D" id="3.30.930.10">
    <property type="entry name" value="Bira Bifunctional Protein, Domain 2"/>
    <property type="match status" value="1"/>
</dbReference>
<dbReference type="InterPro" id="IPR006195">
    <property type="entry name" value="aa-tRNA-synth_II"/>
</dbReference>
<protein>
    <recommendedName>
        <fullName evidence="2">Proline--tRNA ligase</fullName>
        <ecNumber evidence="1">6.1.1.15</ecNumber>
    </recommendedName>
    <alternativeName>
        <fullName evidence="8">Prolyl-tRNA synthetase</fullName>
    </alternativeName>
</protein>
<keyword evidence="5" id="KW-0067">ATP-binding</keyword>
<comment type="catalytic activity">
    <reaction evidence="9">
        <text>tRNA(Pro) + L-proline + ATP = L-prolyl-tRNA(Pro) + AMP + diphosphate</text>
        <dbReference type="Rhea" id="RHEA:14305"/>
        <dbReference type="Rhea" id="RHEA-COMP:9700"/>
        <dbReference type="Rhea" id="RHEA-COMP:9702"/>
        <dbReference type="ChEBI" id="CHEBI:30616"/>
        <dbReference type="ChEBI" id="CHEBI:33019"/>
        <dbReference type="ChEBI" id="CHEBI:60039"/>
        <dbReference type="ChEBI" id="CHEBI:78442"/>
        <dbReference type="ChEBI" id="CHEBI:78532"/>
        <dbReference type="ChEBI" id="CHEBI:456215"/>
        <dbReference type="EC" id="6.1.1.15"/>
    </reaction>
</comment>
<accession>A0A1F6ERL5</accession>
<keyword evidence="7" id="KW-0030">Aminoacyl-tRNA synthetase</keyword>
<evidence type="ECO:0000256" key="1">
    <source>
        <dbReference type="ARBA" id="ARBA00012831"/>
    </source>
</evidence>
<dbReference type="InterPro" id="IPR002316">
    <property type="entry name" value="Pro-tRNA-ligase_IIa"/>
</dbReference>
<evidence type="ECO:0000256" key="5">
    <source>
        <dbReference type="ARBA" id="ARBA00022840"/>
    </source>
</evidence>
<evidence type="ECO:0000256" key="2">
    <source>
        <dbReference type="ARBA" id="ARBA00019110"/>
    </source>
</evidence>
<evidence type="ECO:0000256" key="4">
    <source>
        <dbReference type="ARBA" id="ARBA00022741"/>
    </source>
</evidence>
<dbReference type="SUPFAM" id="SSF52954">
    <property type="entry name" value="Class II aaRS ABD-related"/>
    <property type="match status" value="1"/>
</dbReference>
<dbReference type="STRING" id="1798516.A2950_02245"/>
<dbReference type="InterPro" id="IPR050062">
    <property type="entry name" value="Pro-tRNA_synthetase"/>
</dbReference>
<dbReference type="InterPro" id="IPR044140">
    <property type="entry name" value="ProRS_anticodon_short"/>
</dbReference>
<dbReference type="PANTHER" id="PTHR42753">
    <property type="entry name" value="MITOCHONDRIAL RIBOSOME PROTEIN L39/PROLYL-TRNA LIGASE FAMILY MEMBER"/>
    <property type="match status" value="1"/>
</dbReference>
<dbReference type="EC" id="6.1.1.15" evidence="1"/>
<dbReference type="GO" id="GO:0006433">
    <property type="term" value="P:prolyl-tRNA aminoacylation"/>
    <property type="evidence" value="ECO:0007669"/>
    <property type="project" value="InterPro"/>
</dbReference>
<dbReference type="GO" id="GO:0005829">
    <property type="term" value="C:cytosol"/>
    <property type="evidence" value="ECO:0007669"/>
    <property type="project" value="TreeGrafter"/>
</dbReference>
<dbReference type="GO" id="GO:0004827">
    <property type="term" value="F:proline-tRNA ligase activity"/>
    <property type="evidence" value="ECO:0007669"/>
    <property type="project" value="UniProtKB-EC"/>
</dbReference>
<dbReference type="GO" id="GO:0005524">
    <property type="term" value="F:ATP binding"/>
    <property type="evidence" value="ECO:0007669"/>
    <property type="project" value="UniProtKB-KW"/>
</dbReference>
<evidence type="ECO:0000256" key="9">
    <source>
        <dbReference type="ARBA" id="ARBA00047671"/>
    </source>
</evidence>
<dbReference type="AlphaFoldDB" id="A0A1F6ERL5"/>
<dbReference type="CDD" id="cd00861">
    <property type="entry name" value="ProRS_anticodon_short"/>
    <property type="match status" value="1"/>
</dbReference>
<dbReference type="InterPro" id="IPR036621">
    <property type="entry name" value="Anticodon-bd_dom_sf"/>
</dbReference>
<keyword evidence="3" id="KW-0436">Ligase</keyword>
<dbReference type="PANTHER" id="PTHR42753:SF2">
    <property type="entry name" value="PROLINE--TRNA LIGASE"/>
    <property type="match status" value="1"/>
</dbReference>
<evidence type="ECO:0000256" key="3">
    <source>
        <dbReference type="ARBA" id="ARBA00022598"/>
    </source>
</evidence>
<reference evidence="11 12" key="1">
    <citation type="journal article" date="2016" name="Nat. Commun.">
        <title>Thousands of microbial genomes shed light on interconnected biogeochemical processes in an aquifer system.</title>
        <authorList>
            <person name="Anantharaman K."/>
            <person name="Brown C.T."/>
            <person name="Hug L.A."/>
            <person name="Sharon I."/>
            <person name="Castelle C.J."/>
            <person name="Probst A.J."/>
            <person name="Thomas B.C."/>
            <person name="Singh A."/>
            <person name="Wilkins M.J."/>
            <person name="Karaoz U."/>
            <person name="Brodie E.L."/>
            <person name="Williams K.H."/>
            <person name="Hubbard S.S."/>
            <person name="Banfield J.F."/>
        </authorList>
    </citation>
    <scope>NUCLEOTIDE SEQUENCE [LARGE SCALE GENOMIC DNA]</scope>
</reference>
<dbReference type="EMBL" id="MFMD01000037">
    <property type="protein sequence ID" value="OGG76249.1"/>
    <property type="molecule type" value="Genomic_DNA"/>
</dbReference>
<gene>
    <name evidence="11" type="ORF">A2950_02245</name>
</gene>
<evidence type="ECO:0000256" key="6">
    <source>
        <dbReference type="ARBA" id="ARBA00022917"/>
    </source>
</evidence>
<feature type="domain" description="Aminoacyl-transfer RNA synthetases class-II family profile" evidence="10">
    <location>
        <begin position="38"/>
        <end position="316"/>
    </location>
</feature>
<dbReference type="InterPro" id="IPR002314">
    <property type="entry name" value="aa-tRNA-synt_IIb"/>
</dbReference>
<evidence type="ECO:0000313" key="11">
    <source>
        <dbReference type="EMBL" id="OGG76249.1"/>
    </source>
</evidence>
<evidence type="ECO:0000313" key="12">
    <source>
        <dbReference type="Proteomes" id="UP000176714"/>
    </source>
</evidence>
<dbReference type="Gene3D" id="3.40.50.800">
    <property type="entry name" value="Anticodon-binding domain"/>
    <property type="match status" value="1"/>
</dbReference>
<keyword evidence="6" id="KW-0648">Protein biosynthesis</keyword>
<dbReference type="InterPro" id="IPR045864">
    <property type="entry name" value="aa-tRNA-synth_II/BPL/LPL"/>
</dbReference>
<sequence>MRQSKLFTKTRREVPADEVAKNAQLLIRAGFVHKEMAGVYSYLPLGLRVLTKIENIIREEMDAIGGQEIKMATLHPSENWKKTDGWDGVDVLFKIQSRTDKEYALGQSEEEIVTPIAQEYVTSYKDLPVALYQIGQKYRDELRAKSGIMRGREFGMKDMYSFHETQEDFESFYEIVKKSYFEAYKRCGLVAKVTEASGGSFSEKLSYEFMVLTDAGEDDILYCEECTHCANVEVSKVGEGEACPKCGKGKLKKARASEVGNVFDLGKKYPTSFDFTYKDKEGKEQTPIVGCYGFGTTRLMGVIVEKLADEKGLIWPENVAPFAVHLVALGKGDDDISKTADALYTDLVKAGVEVLYDDRDLRAGEKFAESDLIGIPTRIVVGKDAVATGEFEVVSRATGEVRNIPRKDILSCFLPTASNS</sequence>
<evidence type="ECO:0000256" key="7">
    <source>
        <dbReference type="ARBA" id="ARBA00023146"/>
    </source>
</evidence>
<dbReference type="PRINTS" id="PR01046">
    <property type="entry name" value="TRNASYNTHPRO"/>
</dbReference>
<dbReference type="SUPFAM" id="SSF55681">
    <property type="entry name" value="Class II aaRS and biotin synthetases"/>
    <property type="match status" value="1"/>
</dbReference>
<name>A0A1F6ERL5_9BACT</name>